<dbReference type="InterPro" id="IPR023213">
    <property type="entry name" value="CAT-like_dom_sf"/>
</dbReference>
<dbReference type="Gene3D" id="3.30.559.10">
    <property type="entry name" value="Chloramphenicol acetyltransferase-like domain"/>
    <property type="match status" value="1"/>
</dbReference>
<dbReference type="InterPro" id="IPR020845">
    <property type="entry name" value="AMP-binding_CS"/>
</dbReference>
<dbReference type="PROSITE" id="PS50075">
    <property type="entry name" value="CARRIER"/>
    <property type="match status" value="1"/>
</dbReference>
<keyword evidence="6" id="KW-1185">Reference proteome</keyword>
<dbReference type="Gene3D" id="3.40.50.12780">
    <property type="entry name" value="N-terminal domain of ligase-like"/>
    <property type="match status" value="1"/>
</dbReference>
<organism evidence="5 6">
    <name type="scientific">Nocardiopsis terrae</name>
    <dbReference type="NCBI Taxonomy" id="372655"/>
    <lineage>
        <taxon>Bacteria</taxon>
        <taxon>Bacillati</taxon>
        <taxon>Actinomycetota</taxon>
        <taxon>Actinomycetes</taxon>
        <taxon>Streptosporangiales</taxon>
        <taxon>Nocardiopsidaceae</taxon>
        <taxon>Nocardiopsis</taxon>
    </lineage>
</organism>
<dbReference type="InterPro" id="IPR025110">
    <property type="entry name" value="AMP-bd_C"/>
</dbReference>
<dbReference type="InterPro" id="IPR009081">
    <property type="entry name" value="PP-bd_ACP"/>
</dbReference>
<dbReference type="Gene3D" id="1.10.1200.10">
    <property type="entry name" value="ACP-like"/>
    <property type="match status" value="1"/>
</dbReference>
<name>A0ABR9HFL2_9ACTN</name>
<sequence>MTADTTAPPVEETTGRTIVWTAPVTESQAGLLVVERSVPTANLYNVLAELRLDPGYTAADVRSAMAAVLAVQPNLRLSLLEDPEPHAALGVPPPDDDLPLVQETVEGSIEERRDEVVRELAETAFDTSRAPLIRAHHLRSAAGDDSRFVFVVHHTVFDGFSLQPMAKDFDSALLGRLDTEAVRPAREHALLHELRAQHKAEGSSRVEKNASEIGRLVRQVPATTIYPRPERSKETRFQGRRRTVSLGAQVSEAVDRACARWSVTPFEFFSAVYGAVLARHTGQRRVVFGSPLLSRRTVGSYDLCGFFVNTLPVVLDVDWDAEFAHYLREAVQPEARKVRSRSSVPFSRVVRYADPDRGTNRNPVFSVMLAMQDSTSVALGGAVTGIREHAPGTAKFDLWLGVTPTPEGWLLEVDHDLELVPDPVAQAVARSLHGAVASAATADSIKLRDLFADESLRLSRTTDGYGLEPPYADLDAWLRNTAEHRADAVAVEESDRSMNYRQLNREVDRVCAGLRRRGVGSGDVVGLAADSLVETVVAVMSVLRVGGLYLPLDRTLPTERLSYMLAKADCRIIIGQHGVGGLPAVPLDSLAEDTSAEPSGTEGAGGYVMFTSGSTGQPKGVAMPNGPLLNLTAWQIEALGMSARTRFLQYAPLGFDVSFQEIVPTLAAGGTVISREPADRRDLPAVVRRVVESAATHVYLPAAALRPFAQAVSDADAGLEHVEYVCVSGEQLILDPLVERFFARRPGIELINLYGPTETHAVTTHRLSSDRDGWRTHTPIGLPISGVTAQVVDDTGHLAPLGVPGEMMLGGRCTADGYVDDEAKTAERFVPDPHGSPGSVRYRTGDKVLWSDTGALIFLGRDDEQVKIRGFRVELGELESAVLSHPSVAEAAAAVRGEGADRHLLLFIRSADSGGDGAQDEISSLLKDTLPAYMMPAAVLPVAEIPKTGNGKVDRQALLGRADDLMNRWARQREEDAAPASDDPLQSRLLRLWSELLSRSDLTVDRSLLESGAHSLTVLNAVSRIEQQEGVRLAILDVFGNPTVRDLAALIRRAEQ</sequence>
<dbReference type="InterPro" id="IPR042099">
    <property type="entry name" value="ANL_N_sf"/>
</dbReference>
<feature type="domain" description="Carrier" evidence="4">
    <location>
        <begin position="980"/>
        <end position="1055"/>
    </location>
</feature>
<dbReference type="Pfam" id="PF00501">
    <property type="entry name" value="AMP-binding"/>
    <property type="match status" value="1"/>
</dbReference>
<dbReference type="InterPro" id="IPR036736">
    <property type="entry name" value="ACP-like_sf"/>
</dbReference>
<evidence type="ECO:0000313" key="5">
    <source>
        <dbReference type="EMBL" id="MBE1457799.1"/>
    </source>
</evidence>
<dbReference type="PANTHER" id="PTHR45527:SF1">
    <property type="entry name" value="FATTY ACID SYNTHASE"/>
    <property type="match status" value="1"/>
</dbReference>
<dbReference type="NCBIfam" id="TIGR01733">
    <property type="entry name" value="AA-adenyl-dom"/>
    <property type="match status" value="1"/>
</dbReference>
<evidence type="ECO:0000313" key="6">
    <source>
        <dbReference type="Proteomes" id="UP000598217"/>
    </source>
</evidence>
<evidence type="ECO:0000256" key="2">
    <source>
        <dbReference type="ARBA" id="ARBA00022450"/>
    </source>
</evidence>
<dbReference type="PROSITE" id="PS00455">
    <property type="entry name" value="AMP_BINDING"/>
    <property type="match status" value="1"/>
</dbReference>
<dbReference type="InterPro" id="IPR020806">
    <property type="entry name" value="PKS_PP-bd"/>
</dbReference>
<dbReference type="InterPro" id="IPR045851">
    <property type="entry name" value="AMP-bd_C_sf"/>
</dbReference>
<dbReference type="InterPro" id="IPR001242">
    <property type="entry name" value="Condensation_dom"/>
</dbReference>
<dbReference type="Gene3D" id="3.30.559.30">
    <property type="entry name" value="Nonribosomal peptide synthetase, condensation domain"/>
    <property type="match status" value="1"/>
</dbReference>
<dbReference type="EMBL" id="JADBDY010000001">
    <property type="protein sequence ID" value="MBE1457799.1"/>
    <property type="molecule type" value="Genomic_DNA"/>
</dbReference>
<comment type="caution">
    <text evidence="5">The sequence shown here is derived from an EMBL/GenBank/DDBJ whole genome shotgun (WGS) entry which is preliminary data.</text>
</comment>
<protein>
    <submittedName>
        <fullName evidence="5">Amino acid adenylation domain-containing protein</fullName>
    </submittedName>
</protein>
<keyword evidence="2" id="KW-0596">Phosphopantetheine</keyword>
<dbReference type="SUPFAM" id="SSF52777">
    <property type="entry name" value="CoA-dependent acyltransferases"/>
    <property type="match status" value="2"/>
</dbReference>
<dbReference type="PROSITE" id="PS00012">
    <property type="entry name" value="PHOSPHOPANTETHEINE"/>
    <property type="match status" value="1"/>
</dbReference>
<keyword evidence="3" id="KW-0597">Phosphoprotein</keyword>
<dbReference type="Pfam" id="PF13193">
    <property type="entry name" value="AMP-binding_C"/>
    <property type="match status" value="1"/>
</dbReference>
<evidence type="ECO:0000259" key="4">
    <source>
        <dbReference type="PROSITE" id="PS50075"/>
    </source>
</evidence>
<dbReference type="CDD" id="cd05930">
    <property type="entry name" value="A_NRPS"/>
    <property type="match status" value="1"/>
</dbReference>
<dbReference type="RefSeq" id="WP_191270983.1">
    <property type="nucleotide sequence ID" value="NZ_BMXJ01000004.1"/>
</dbReference>
<dbReference type="Proteomes" id="UP000598217">
    <property type="component" value="Unassembled WGS sequence"/>
</dbReference>
<evidence type="ECO:0000256" key="1">
    <source>
        <dbReference type="ARBA" id="ARBA00001957"/>
    </source>
</evidence>
<dbReference type="Pfam" id="PF00550">
    <property type="entry name" value="PP-binding"/>
    <property type="match status" value="1"/>
</dbReference>
<dbReference type="InterPro" id="IPR006162">
    <property type="entry name" value="Ppantetheine_attach_site"/>
</dbReference>
<gene>
    <name evidence="5" type="ORF">H4W79_002013</name>
</gene>
<dbReference type="InterPro" id="IPR000873">
    <property type="entry name" value="AMP-dep_synth/lig_dom"/>
</dbReference>
<dbReference type="InterPro" id="IPR010071">
    <property type="entry name" value="AA_adenyl_dom"/>
</dbReference>
<proteinExistence type="predicted"/>
<accession>A0ABR9HFL2</accession>
<dbReference type="Gene3D" id="3.30.300.30">
    <property type="match status" value="1"/>
</dbReference>
<evidence type="ECO:0000256" key="3">
    <source>
        <dbReference type="ARBA" id="ARBA00022553"/>
    </source>
</evidence>
<reference evidence="5 6" key="1">
    <citation type="submission" date="2020-10" db="EMBL/GenBank/DDBJ databases">
        <title>Sequencing the genomes of 1000 actinobacteria strains.</title>
        <authorList>
            <person name="Klenk H.-P."/>
        </authorList>
    </citation>
    <scope>NUCLEOTIDE SEQUENCE [LARGE SCALE GENOMIC DNA]</scope>
    <source>
        <strain evidence="5 6">DSM 45157</strain>
    </source>
</reference>
<dbReference type="SMART" id="SM00823">
    <property type="entry name" value="PKS_PP"/>
    <property type="match status" value="1"/>
</dbReference>
<dbReference type="PANTHER" id="PTHR45527">
    <property type="entry name" value="NONRIBOSOMAL PEPTIDE SYNTHETASE"/>
    <property type="match status" value="1"/>
</dbReference>
<dbReference type="SUPFAM" id="SSF56801">
    <property type="entry name" value="Acetyl-CoA synthetase-like"/>
    <property type="match status" value="1"/>
</dbReference>
<dbReference type="SUPFAM" id="SSF47336">
    <property type="entry name" value="ACP-like"/>
    <property type="match status" value="1"/>
</dbReference>
<comment type="cofactor">
    <cofactor evidence="1">
        <name>pantetheine 4'-phosphate</name>
        <dbReference type="ChEBI" id="CHEBI:47942"/>
    </cofactor>
</comment>
<dbReference type="Pfam" id="PF00668">
    <property type="entry name" value="Condensation"/>
    <property type="match status" value="1"/>
</dbReference>